<evidence type="ECO:0000313" key="3">
    <source>
        <dbReference type="Proteomes" id="UP000005384"/>
    </source>
</evidence>
<name>G5ILX4_9FIRM</name>
<dbReference type="InterPro" id="IPR033966">
    <property type="entry name" value="RuBisCO"/>
</dbReference>
<evidence type="ECO:0000259" key="1">
    <source>
        <dbReference type="Pfam" id="PF00016"/>
    </source>
</evidence>
<dbReference type="SFLD" id="SFLDF00158">
    <property type="entry name" value="5-methylthio-D-ribulose_1-phos"/>
    <property type="match status" value="1"/>
</dbReference>
<dbReference type="RefSeq" id="WP_006782490.1">
    <property type="nucleotide sequence ID" value="NZ_CP040506.1"/>
</dbReference>
<dbReference type="PANTHER" id="PTHR42704:SF17">
    <property type="entry name" value="RIBULOSE BISPHOSPHATE CARBOXYLASE LARGE CHAIN"/>
    <property type="match status" value="1"/>
</dbReference>
<feature type="domain" description="Ribulose bisphosphate carboxylase large subunit C-terminal" evidence="1">
    <location>
        <begin position="130"/>
        <end position="299"/>
    </location>
</feature>
<dbReference type="Pfam" id="PF00016">
    <property type="entry name" value="RuBisCO_large"/>
    <property type="match status" value="1"/>
</dbReference>
<reference evidence="2 3" key="1">
    <citation type="submission" date="2011-08" db="EMBL/GenBank/DDBJ databases">
        <title>The Genome Sequence of Clostridium hathewayi WAL-18680.</title>
        <authorList>
            <consortium name="The Broad Institute Genome Sequencing Platform"/>
            <person name="Earl A."/>
            <person name="Ward D."/>
            <person name="Feldgarden M."/>
            <person name="Gevers D."/>
            <person name="Finegold S.M."/>
            <person name="Summanen P.H."/>
            <person name="Molitoris D.R."/>
            <person name="Song M."/>
            <person name="Daigneault M."/>
            <person name="Allen-Vercoe E."/>
            <person name="Young S.K."/>
            <person name="Zeng Q."/>
            <person name="Gargeya S."/>
            <person name="Fitzgerald M."/>
            <person name="Haas B."/>
            <person name="Abouelleil A."/>
            <person name="Alvarado L."/>
            <person name="Arachchi H.M."/>
            <person name="Berlin A."/>
            <person name="Brown A."/>
            <person name="Chapman S.B."/>
            <person name="Chen Z."/>
            <person name="Dunbar C."/>
            <person name="Freedman E."/>
            <person name="Gearin G."/>
            <person name="Gellesch M."/>
            <person name="Goldberg J."/>
            <person name="Griggs A."/>
            <person name="Gujja S."/>
            <person name="Heiman D."/>
            <person name="Howarth C."/>
            <person name="Larson L."/>
            <person name="Lui A."/>
            <person name="MacDonald P.J.P."/>
            <person name="Montmayeur A."/>
            <person name="Murphy C."/>
            <person name="Neiman D."/>
            <person name="Pearson M."/>
            <person name="Priest M."/>
            <person name="Roberts A."/>
            <person name="Saif S."/>
            <person name="Shea T."/>
            <person name="Shenoy N."/>
            <person name="Sisk P."/>
            <person name="Stolte C."/>
            <person name="Sykes S."/>
            <person name="Wortman J."/>
            <person name="Nusbaum C."/>
            <person name="Birren B."/>
        </authorList>
    </citation>
    <scope>NUCLEOTIDE SEQUENCE [LARGE SCALE GENOMIC DNA]</scope>
    <source>
        <strain evidence="2 3">WAL-18680</strain>
    </source>
</reference>
<dbReference type="EMBL" id="ADLN01000120">
    <property type="protein sequence ID" value="EHI57393.1"/>
    <property type="molecule type" value="Genomic_DNA"/>
</dbReference>
<comment type="caution">
    <text evidence="2">The sequence shown here is derived from an EMBL/GenBank/DDBJ whole genome shotgun (WGS) entry which is preliminary data.</text>
</comment>
<dbReference type="GO" id="GO:0016984">
    <property type="term" value="F:ribulose-bisphosphate carboxylase activity"/>
    <property type="evidence" value="ECO:0007669"/>
    <property type="project" value="InterPro"/>
</dbReference>
<dbReference type="Proteomes" id="UP000005384">
    <property type="component" value="Unassembled WGS sequence"/>
</dbReference>
<dbReference type="SUPFAM" id="SSF54966">
    <property type="entry name" value="RuBisCO, large subunit, small (N-terminal) domain"/>
    <property type="match status" value="1"/>
</dbReference>
<sequence length="387" mass="42701">MYFEDFNNELLKKQLSGERFTIVYEIFGSEGDARQTAEEICIEQTVEFPESALPKGEIRDQILGRIMNFKNLKEHVYEAEISFAVEIAECEFTQLLNVIFGNFSIKENVRVADIRLSSALQATLQGPRYGIEGIRKIVGEEELPLLFTALKPMGLSSDNFANLVKVFAENGINIIKDDHGLTNQSFSPFKERVRVCSDAIKAAYEKTGKKAMYVPNVTAPLKKIRDNARYAKECGADGIMIAPGLVSLDIMKELAEDNEIGLPIFSHPAFSGCYAINRQGFTFKAYYGQLMRMAGADAVIFPNYGGRFSLSLEDCIAIANAGKEPMGGMKQMFSCPAGGMQLDRIEDMVSNYGKDVLLLIGGGLFTCGENLAANCRQFTAAVEALRG</sequence>
<gene>
    <name evidence="2" type="ORF">HMPREF9473_04502</name>
</gene>
<dbReference type="Gene3D" id="3.20.20.110">
    <property type="entry name" value="Ribulose bisphosphate carboxylase, large subunit, C-terminal domain"/>
    <property type="match status" value="1"/>
</dbReference>
<dbReference type="CDD" id="cd08210">
    <property type="entry name" value="RLP_RrRLP"/>
    <property type="match status" value="1"/>
</dbReference>
<dbReference type="HOGENOM" id="CLU_031450_3_1_9"/>
<dbReference type="OrthoDB" id="9770811at2"/>
<dbReference type="GO" id="GO:0000287">
    <property type="term" value="F:magnesium ion binding"/>
    <property type="evidence" value="ECO:0007669"/>
    <property type="project" value="InterPro"/>
</dbReference>
<proteinExistence type="predicted"/>
<dbReference type="PANTHER" id="PTHR42704">
    <property type="entry name" value="RIBULOSE BISPHOSPHATE CARBOXYLASE"/>
    <property type="match status" value="1"/>
</dbReference>
<dbReference type="InterPro" id="IPR036422">
    <property type="entry name" value="RuBisCO_lsu_N_sf"/>
</dbReference>
<dbReference type="Gene3D" id="3.30.70.150">
    <property type="entry name" value="RuBisCO large subunit, N-terminal domain"/>
    <property type="match status" value="1"/>
</dbReference>
<dbReference type="InterPro" id="IPR036376">
    <property type="entry name" value="RuBisCO_lsu_C_sf"/>
</dbReference>
<dbReference type="AlphaFoldDB" id="G5ILX4"/>
<dbReference type="InterPro" id="IPR000685">
    <property type="entry name" value="RuBisCO_lsu_C"/>
</dbReference>
<dbReference type="SFLD" id="SFLDS00014">
    <property type="entry name" value="RuBisCO"/>
    <property type="match status" value="1"/>
</dbReference>
<dbReference type="SUPFAM" id="SSF51649">
    <property type="entry name" value="RuBisCo, C-terminal domain"/>
    <property type="match status" value="1"/>
</dbReference>
<dbReference type="PATRIC" id="fig|742737.3.peg.4488"/>
<evidence type="ECO:0000313" key="2">
    <source>
        <dbReference type="EMBL" id="EHI57393.1"/>
    </source>
</evidence>
<organism evidence="2 3">
    <name type="scientific">Hungatella hathewayi WAL-18680</name>
    <dbReference type="NCBI Taxonomy" id="742737"/>
    <lineage>
        <taxon>Bacteria</taxon>
        <taxon>Bacillati</taxon>
        <taxon>Bacillota</taxon>
        <taxon>Clostridia</taxon>
        <taxon>Lachnospirales</taxon>
        <taxon>Lachnospiraceae</taxon>
        <taxon>Hungatella</taxon>
    </lineage>
</organism>
<protein>
    <recommendedName>
        <fullName evidence="1">Ribulose bisphosphate carboxylase large subunit C-terminal domain-containing protein</fullName>
    </recommendedName>
</protein>
<dbReference type="GO" id="GO:0015977">
    <property type="term" value="P:carbon fixation"/>
    <property type="evidence" value="ECO:0007669"/>
    <property type="project" value="InterPro"/>
</dbReference>
<dbReference type="SFLD" id="SFLDG00301">
    <property type="entry name" value="RuBisCO-like_proteins"/>
    <property type="match status" value="1"/>
</dbReference>
<accession>G5ILX4</accession>
<keyword evidence="3" id="KW-1185">Reference proteome</keyword>